<accession>A0A7I7XJC9</accession>
<protein>
    <submittedName>
        <fullName evidence="1">Uncharacterized protein</fullName>
    </submittedName>
</protein>
<dbReference type="KEGG" id="mmag:MMAD_35960"/>
<gene>
    <name evidence="1" type="ORF">MMAD_35960</name>
</gene>
<reference evidence="1 2" key="1">
    <citation type="journal article" date="2019" name="Emerg. Microbes Infect.">
        <title>Comprehensive subspecies identification of 175 nontuberculous mycobacteria species based on 7547 genomic profiles.</title>
        <authorList>
            <person name="Matsumoto Y."/>
            <person name="Kinjo T."/>
            <person name="Motooka D."/>
            <person name="Nabeya D."/>
            <person name="Jung N."/>
            <person name="Uechi K."/>
            <person name="Horii T."/>
            <person name="Iida T."/>
            <person name="Fujita J."/>
            <person name="Nakamura S."/>
        </authorList>
    </citation>
    <scope>NUCLEOTIDE SEQUENCE [LARGE SCALE GENOMIC DNA]</scope>
    <source>
        <strain evidence="1 2">JCM 13574</strain>
    </source>
</reference>
<dbReference type="EMBL" id="AP022610">
    <property type="protein sequence ID" value="BBZ29301.1"/>
    <property type="molecule type" value="Genomic_DNA"/>
</dbReference>
<dbReference type="Proteomes" id="UP000466517">
    <property type="component" value="Chromosome"/>
</dbReference>
<sequence>MWAVMSRMGVSPDPGHPGAACGRILLRFVDRSKLCSAPTVLRTWAQIGDPLESDCVRGELGVGSQSTEADRCADWGTSVTARMLPGGRRAGVVAGARVIAVLRVA</sequence>
<dbReference type="AlphaFoldDB" id="A0A7I7XJC9"/>
<keyword evidence="2" id="KW-1185">Reference proteome</keyword>
<name>A0A7I7XJC9_9MYCO</name>
<evidence type="ECO:0000313" key="1">
    <source>
        <dbReference type="EMBL" id="BBZ29301.1"/>
    </source>
</evidence>
<organism evidence="1 2">
    <name type="scientific">Mycolicibacterium madagascariense</name>
    <dbReference type="NCBI Taxonomy" id="212765"/>
    <lineage>
        <taxon>Bacteria</taxon>
        <taxon>Bacillati</taxon>
        <taxon>Actinomycetota</taxon>
        <taxon>Actinomycetes</taxon>
        <taxon>Mycobacteriales</taxon>
        <taxon>Mycobacteriaceae</taxon>
        <taxon>Mycolicibacterium</taxon>
    </lineage>
</organism>
<evidence type="ECO:0000313" key="2">
    <source>
        <dbReference type="Proteomes" id="UP000466517"/>
    </source>
</evidence>
<proteinExistence type="predicted"/>